<organism evidence="1 2">
    <name type="scientific">Bifidobacterium longum</name>
    <dbReference type="NCBI Taxonomy" id="216816"/>
    <lineage>
        <taxon>Bacteria</taxon>
        <taxon>Bacillati</taxon>
        <taxon>Actinomycetota</taxon>
        <taxon>Actinomycetes</taxon>
        <taxon>Bifidobacteriales</taxon>
        <taxon>Bifidobacteriaceae</taxon>
        <taxon>Bifidobacterium</taxon>
    </lineage>
</organism>
<evidence type="ECO:0000313" key="1">
    <source>
        <dbReference type="EMBL" id="PKC89352.1"/>
    </source>
</evidence>
<dbReference type="Proteomes" id="UP000232654">
    <property type="component" value="Unassembled WGS sequence"/>
</dbReference>
<dbReference type="RefSeq" id="WP_023658259.1">
    <property type="nucleotide sequence ID" value="NZ_JADMOK010000009.1"/>
</dbReference>
<reference evidence="1 2" key="1">
    <citation type="submission" date="2017-12" db="EMBL/GenBank/DDBJ databases">
        <title>Bifidobacterium longum APC/DPC strains.</title>
        <authorList>
            <person name="Arboleya S."/>
        </authorList>
    </citation>
    <scope>NUCLEOTIDE SEQUENCE [LARGE SCALE GENOMIC DNA]</scope>
    <source>
        <strain evidence="1 2">APC1503</strain>
    </source>
</reference>
<gene>
    <name evidence="1" type="ORF">APC1503_0945</name>
</gene>
<comment type="caution">
    <text evidence="1">The sequence shown here is derived from an EMBL/GenBank/DDBJ whole genome shotgun (WGS) entry which is preliminary data.</text>
</comment>
<name>A0A2N0T1R9_BIFLN</name>
<dbReference type="EMBL" id="PJDT01000014">
    <property type="protein sequence ID" value="PKC89352.1"/>
    <property type="molecule type" value="Genomic_DNA"/>
</dbReference>
<proteinExistence type="predicted"/>
<accession>A0A2N0T1R9</accession>
<protein>
    <submittedName>
        <fullName evidence="1">Phage protein</fullName>
    </submittedName>
</protein>
<evidence type="ECO:0000313" key="2">
    <source>
        <dbReference type="Proteomes" id="UP000232654"/>
    </source>
</evidence>
<dbReference type="AlphaFoldDB" id="A0A2N0T1R9"/>
<sequence>MADITQILNQRMSRYERERARLVEEYVTAAWKMWQSLSPADWWNDAVTQGASANLTSRYMAFVERMRRLGIAYADIALGLVGATAQGQLPEFEVVRDNTDPWKMMLRPVESYRDASSKEPHLRPSAWENLEADAQRSVDRWLEEANERLVDIIDTDSMIAGTRATLERYRGSGITRYRRVIHPELSKTGTCGLCVVAADRVYSIAALMPIHGNCHCTVLPITEDNDPGLRLNDDDLKRIYKEAGGTTAAKLKQTRVLTLTNSEIGPVLSAKEVKPRKDVEWHQPDADMTREQIQRMLERANVFTEYYRKVESTGKAEHFRYEEHTYHFEPSPHLKQALAANLAFAQQLRARLRLAA</sequence>